<dbReference type="AlphaFoldDB" id="A0A159ZXU3"/>
<accession>A0A159ZXU3</accession>
<reference evidence="5 6" key="2">
    <citation type="journal article" date="2018" name="Nature">
        <title>Mutant phenotypes for thousands of bacterial genes of unknown function.</title>
        <authorList>
            <person name="Price M.N."/>
            <person name="Wetmore K.M."/>
            <person name="Waters R.J."/>
            <person name="Callaghan M."/>
            <person name="Ray J."/>
            <person name="Liu H."/>
            <person name="Kuehl J.V."/>
            <person name="Melnyk R.A."/>
            <person name="Lamson J.S."/>
            <person name="Suh Y."/>
            <person name="Carlson H.K."/>
            <person name="Esquivel Z."/>
            <person name="Sadeeshkumar H."/>
            <person name="Chakraborty R."/>
            <person name="Zane G.M."/>
            <person name="Rubin B.E."/>
            <person name="Wall J.D."/>
            <person name="Visel A."/>
            <person name="Bristow J."/>
            <person name="Blow M.J."/>
            <person name="Arkin A.P."/>
            <person name="Deutschbauer A.M."/>
        </authorList>
    </citation>
    <scope>NUCLEOTIDE SEQUENCE [LARGE SCALE GENOMIC DNA]</scope>
    <source>
        <strain evidence="5 6">FW300-N2E2</strain>
    </source>
</reference>
<protein>
    <recommendedName>
        <fullName evidence="7">GNAT family N-acetyltransferase</fullName>
    </recommendedName>
</protein>
<comment type="similarity">
    <text evidence="1">Belongs to the acetyltransferase family. GNAT subfamily.</text>
</comment>
<evidence type="ECO:0008006" key="7">
    <source>
        <dbReference type="Google" id="ProtNLM"/>
    </source>
</evidence>
<evidence type="ECO:0000313" key="5">
    <source>
        <dbReference type="EMBL" id="AMZ72120.1"/>
    </source>
</evidence>
<proteinExistence type="inferred from homology"/>
<evidence type="ECO:0000256" key="2">
    <source>
        <dbReference type="ARBA" id="ARBA00022649"/>
    </source>
</evidence>
<evidence type="ECO:0000313" key="6">
    <source>
        <dbReference type="Proteomes" id="UP000076083"/>
    </source>
</evidence>
<evidence type="ECO:0000256" key="4">
    <source>
        <dbReference type="ARBA" id="ARBA00023315"/>
    </source>
</evidence>
<gene>
    <name evidence="5" type="ORF">TK06_13795</name>
</gene>
<dbReference type="EMBL" id="CP015225">
    <property type="protein sequence ID" value="AMZ72120.1"/>
    <property type="molecule type" value="Genomic_DNA"/>
</dbReference>
<dbReference type="PANTHER" id="PTHR36449">
    <property type="entry name" value="ACETYLTRANSFERASE-RELATED"/>
    <property type="match status" value="1"/>
</dbReference>
<dbReference type="Gene3D" id="3.40.630.30">
    <property type="match status" value="1"/>
</dbReference>
<dbReference type="GO" id="GO:0016746">
    <property type="term" value="F:acyltransferase activity"/>
    <property type="evidence" value="ECO:0007669"/>
    <property type="project" value="UniProtKB-KW"/>
</dbReference>
<dbReference type="Proteomes" id="UP000076083">
    <property type="component" value="Chromosome"/>
</dbReference>
<organism evidence="5 6">
    <name type="scientific">Pseudomonas fluorescens</name>
    <dbReference type="NCBI Taxonomy" id="294"/>
    <lineage>
        <taxon>Bacteria</taxon>
        <taxon>Pseudomonadati</taxon>
        <taxon>Pseudomonadota</taxon>
        <taxon>Gammaproteobacteria</taxon>
        <taxon>Pseudomonadales</taxon>
        <taxon>Pseudomonadaceae</taxon>
        <taxon>Pseudomonas</taxon>
    </lineage>
</organism>
<reference evidence="6" key="1">
    <citation type="submission" date="2016-04" db="EMBL/GenBank/DDBJ databases">
        <authorList>
            <person name="Ray J."/>
            <person name="Price M."/>
            <person name="Deutschbauer A."/>
        </authorList>
    </citation>
    <scope>NUCLEOTIDE SEQUENCE [LARGE SCALE GENOMIC DNA]</scope>
    <source>
        <strain evidence="6">FW300-N2E2</strain>
    </source>
</reference>
<dbReference type="PANTHER" id="PTHR36449:SF1">
    <property type="entry name" value="ACETYLTRANSFERASE"/>
    <property type="match status" value="1"/>
</dbReference>
<name>A0A159ZXU3_PSEFL</name>
<sequence length="173" mass="18762">MSASTSRKAQTVELRAPEKLNDDHILDEFDSGVASINDYLQKTARKAQAAKQAVVYVVCRKNTLVVMGYYTLSSGSIARENVVPKSRQRNPPSVHPVTLLGRMGVTEAAQGRGFAIGLLQDAVERAIIASETIGSTAMIVHPLDQRLSDFYAKHAGFIPCPGLSPITLMLPLR</sequence>
<keyword evidence="4" id="KW-0012">Acyltransferase</keyword>
<evidence type="ECO:0000256" key="1">
    <source>
        <dbReference type="ARBA" id="ARBA00009342"/>
    </source>
</evidence>
<dbReference type="InterPro" id="IPR016181">
    <property type="entry name" value="Acyl_CoA_acyltransferase"/>
</dbReference>
<dbReference type="SUPFAM" id="SSF55729">
    <property type="entry name" value="Acyl-CoA N-acyltransferases (Nat)"/>
    <property type="match status" value="1"/>
</dbReference>
<evidence type="ECO:0000256" key="3">
    <source>
        <dbReference type="ARBA" id="ARBA00022679"/>
    </source>
</evidence>
<keyword evidence="3" id="KW-0808">Transferase</keyword>
<dbReference type="RefSeq" id="WP_063322522.1">
    <property type="nucleotide sequence ID" value="NZ_CP015225.1"/>
</dbReference>
<keyword evidence="2" id="KW-1277">Toxin-antitoxin system</keyword>